<organism evidence="1">
    <name type="scientific">Siphoviridae sp. ctt8434</name>
    <dbReference type="NCBI Taxonomy" id="2825703"/>
    <lineage>
        <taxon>Viruses</taxon>
        <taxon>Duplodnaviria</taxon>
        <taxon>Heunggongvirae</taxon>
        <taxon>Uroviricota</taxon>
        <taxon>Caudoviricetes</taxon>
    </lineage>
</organism>
<accession>A0A8S5U1K9</accession>
<dbReference type="EMBL" id="BK015983">
    <property type="protein sequence ID" value="DAF88314.1"/>
    <property type="molecule type" value="Genomic_DNA"/>
</dbReference>
<reference evidence="1" key="1">
    <citation type="journal article" date="2021" name="Proc. Natl. Acad. Sci. U.S.A.">
        <title>A Catalog of Tens of Thousands of Viruses from Human Metagenomes Reveals Hidden Associations with Chronic Diseases.</title>
        <authorList>
            <person name="Tisza M.J."/>
            <person name="Buck C.B."/>
        </authorList>
    </citation>
    <scope>NUCLEOTIDE SEQUENCE</scope>
    <source>
        <strain evidence="1">Ctt8434</strain>
    </source>
</reference>
<proteinExistence type="predicted"/>
<evidence type="ECO:0000313" key="1">
    <source>
        <dbReference type="EMBL" id="DAF88314.1"/>
    </source>
</evidence>
<name>A0A8S5U1K9_9CAUD</name>
<protein>
    <submittedName>
        <fullName evidence="1">Minor capsid protein from bacteriophage</fullName>
    </submittedName>
</protein>
<sequence>MIIDIENTRIAKLGKYLETILEELNSKYKKINADFLGIDINNYSLDKIPTASEVETWLTGTKICRDVYSFRSRNAYSSDRLSNLKNIGFFETFQKIINSNNDNGILPEIDNIESIECLNQGTFNSADASGKTAVFDIQLQIVYRED</sequence>